<sequence length="332" mass="36173">MKAVVPVFLVMTVVLAGASDTAAKADKAAPDPSVMVQAPWSVPDINTLPQDEWGRTVRYGRDLIVRTASLIGPEVSDPARRFAGNNLNCQSCHLQGGTKKFGLPLIGVFADFPNYRARSGTVGTIEDRVQGCMQRSMNGKPLPWDGKEMKAIVSYLQFLSTGRPVGAPTLGRGSGRMPELMRAADPVRGQTLYKQVCAACHGQDGQGQRVGRVGDAQGYAVPPLWGADSFNNGAGMDRLINTANFIHNNMPDGTNWTQPVLSIEDSWDVAAFIDIQPRPAKADLQRDFPNRMEKPVDTPYGPYADGFSQKQHVLGPFQPIRDALKRLRNADR</sequence>
<evidence type="ECO:0000256" key="5">
    <source>
        <dbReference type="SAM" id="SignalP"/>
    </source>
</evidence>
<keyword evidence="2 4" id="KW-0479">Metal-binding</keyword>
<evidence type="ECO:0000256" key="4">
    <source>
        <dbReference type="PROSITE-ProRule" id="PRU00433"/>
    </source>
</evidence>
<dbReference type="PROSITE" id="PS51007">
    <property type="entry name" value="CYTC"/>
    <property type="match status" value="2"/>
</dbReference>
<evidence type="ECO:0000313" key="7">
    <source>
        <dbReference type="EMBL" id="ASV62352.1"/>
    </source>
</evidence>
<dbReference type="OrthoDB" id="9779283at2"/>
<dbReference type="PANTHER" id="PTHR35008">
    <property type="entry name" value="BLL4482 PROTEIN-RELATED"/>
    <property type="match status" value="1"/>
</dbReference>
<keyword evidence="1 4" id="KW-0349">Heme</keyword>
<dbReference type="PANTHER" id="PTHR35008:SF9">
    <property type="entry name" value="CYTOCHROME C DOMAIN-CONTAINING PROTEIN"/>
    <property type="match status" value="1"/>
</dbReference>
<evidence type="ECO:0000313" key="8">
    <source>
        <dbReference type="Proteomes" id="UP000001963"/>
    </source>
</evidence>
<feature type="domain" description="Cytochrome c" evidence="6">
    <location>
        <begin position="73"/>
        <end position="160"/>
    </location>
</feature>
<feature type="domain" description="Cytochrome c" evidence="6">
    <location>
        <begin position="184"/>
        <end position="277"/>
    </location>
</feature>
<evidence type="ECO:0000256" key="1">
    <source>
        <dbReference type="ARBA" id="ARBA00022617"/>
    </source>
</evidence>
<evidence type="ECO:0000256" key="2">
    <source>
        <dbReference type="ARBA" id="ARBA00022723"/>
    </source>
</evidence>
<dbReference type="SUPFAM" id="SSF46626">
    <property type="entry name" value="Cytochrome c"/>
    <property type="match status" value="2"/>
</dbReference>
<dbReference type="InterPro" id="IPR036909">
    <property type="entry name" value="Cyt_c-like_dom_sf"/>
</dbReference>
<dbReference type="Pfam" id="PF13442">
    <property type="entry name" value="Cytochrome_CBB3"/>
    <property type="match status" value="1"/>
</dbReference>
<dbReference type="RefSeq" id="WP_157691960.1">
    <property type="nucleotide sequence ID" value="NC_008343.2"/>
</dbReference>
<protein>
    <submittedName>
        <fullName evidence="7">Cytochrome c</fullName>
    </submittedName>
</protein>
<feature type="signal peptide" evidence="5">
    <location>
        <begin position="1"/>
        <end position="18"/>
    </location>
</feature>
<keyword evidence="5" id="KW-0732">Signal</keyword>
<dbReference type="Pfam" id="PF21342">
    <property type="entry name" value="SoxA-TsdA_cyt-c"/>
    <property type="match status" value="1"/>
</dbReference>
<evidence type="ECO:0000259" key="6">
    <source>
        <dbReference type="PROSITE" id="PS51007"/>
    </source>
</evidence>
<organism evidence="7 8">
    <name type="scientific">Granulibacter bethesdensis (strain ATCC BAA-1260 / CGDNIH1)</name>
    <dbReference type="NCBI Taxonomy" id="391165"/>
    <lineage>
        <taxon>Bacteria</taxon>
        <taxon>Pseudomonadati</taxon>
        <taxon>Pseudomonadota</taxon>
        <taxon>Alphaproteobacteria</taxon>
        <taxon>Acetobacterales</taxon>
        <taxon>Acetobacteraceae</taxon>
        <taxon>Granulibacter</taxon>
    </lineage>
</organism>
<dbReference type="EMBL" id="CP000394">
    <property type="protein sequence ID" value="ASV62352.1"/>
    <property type="molecule type" value="Genomic_DNA"/>
</dbReference>
<gene>
    <name evidence="7" type="ordered locus">GbCGDNIH1_5011</name>
</gene>
<evidence type="ECO:0000256" key="3">
    <source>
        <dbReference type="ARBA" id="ARBA00023004"/>
    </source>
</evidence>
<dbReference type="Gene3D" id="1.10.760.10">
    <property type="entry name" value="Cytochrome c-like domain"/>
    <property type="match status" value="2"/>
</dbReference>
<accession>A0A286M2V3</accession>
<dbReference type="Proteomes" id="UP000001963">
    <property type="component" value="Chromosome"/>
</dbReference>
<dbReference type="GO" id="GO:0020037">
    <property type="term" value="F:heme binding"/>
    <property type="evidence" value="ECO:0007669"/>
    <property type="project" value="InterPro"/>
</dbReference>
<name>A0A286M2V3_GRABC</name>
<proteinExistence type="predicted"/>
<feature type="chain" id="PRO_5012063787" evidence="5">
    <location>
        <begin position="19"/>
        <end position="332"/>
    </location>
</feature>
<dbReference type="InterPro" id="IPR051459">
    <property type="entry name" value="Cytochrome_c-type_DH"/>
</dbReference>
<dbReference type="GO" id="GO:0046872">
    <property type="term" value="F:metal ion binding"/>
    <property type="evidence" value="ECO:0007669"/>
    <property type="project" value="UniProtKB-KW"/>
</dbReference>
<dbReference type="InterPro" id="IPR009056">
    <property type="entry name" value="Cyt_c-like_dom"/>
</dbReference>
<dbReference type="GO" id="GO:0009055">
    <property type="term" value="F:electron transfer activity"/>
    <property type="evidence" value="ECO:0007669"/>
    <property type="project" value="InterPro"/>
</dbReference>
<keyword evidence="8" id="KW-1185">Reference proteome</keyword>
<dbReference type="AlphaFoldDB" id="A0A286M2V3"/>
<dbReference type="KEGG" id="gbe:GbCGDNIH1_5011"/>
<reference evidence="7 8" key="1">
    <citation type="journal article" date="2007" name="J. Bacteriol.">
        <title>Genome sequence analysis of the emerging human pathogenic acetic acid bacterium Granulibacter bethesdensis.</title>
        <authorList>
            <person name="Greenberg D.E."/>
            <person name="Porcella S.F."/>
            <person name="Zelazny A.M."/>
            <person name="Virtaneva K."/>
            <person name="Sturdevant D.E."/>
            <person name="Kupko J.J.III."/>
            <person name="Barbian K.D."/>
            <person name="Babar A."/>
            <person name="Dorward D.W."/>
            <person name="Holland S.M."/>
        </authorList>
    </citation>
    <scope>NUCLEOTIDE SEQUENCE [LARGE SCALE GENOMIC DNA]</scope>
    <source>
        <strain evidence="8">ATCC BAA-1260 / CGDNIH1</strain>
    </source>
</reference>
<keyword evidence="3 4" id="KW-0408">Iron</keyword>